<dbReference type="EnsemblMetazoa" id="tetur14g03100.1">
    <property type="protein sequence ID" value="tetur14g03100.1"/>
    <property type="gene ID" value="tetur14g03100"/>
</dbReference>
<dbReference type="STRING" id="32264.T1KLN8"/>
<dbReference type="EMBL" id="CAEY01000211">
    <property type="status" value="NOT_ANNOTATED_CDS"/>
    <property type="molecule type" value="Genomic_DNA"/>
</dbReference>
<reference evidence="4" key="1">
    <citation type="submission" date="2011-08" db="EMBL/GenBank/DDBJ databases">
        <authorList>
            <person name="Rombauts S."/>
        </authorList>
    </citation>
    <scope>NUCLEOTIDE SEQUENCE</scope>
    <source>
        <strain evidence="4">London</strain>
    </source>
</reference>
<reference evidence="3" key="2">
    <citation type="submission" date="2015-06" db="UniProtKB">
        <authorList>
            <consortium name="EnsemblMetazoa"/>
        </authorList>
    </citation>
    <scope>IDENTIFICATION</scope>
</reference>
<name>T1KLN8_TETUR</name>
<dbReference type="eggNOG" id="ENOG502S4S4">
    <property type="taxonomic scope" value="Eukaryota"/>
</dbReference>
<dbReference type="AlphaFoldDB" id="T1KLN8"/>
<protein>
    <recommendedName>
        <fullName evidence="2">Complex 1 LYR protein domain-containing protein</fullName>
    </recommendedName>
</protein>
<dbReference type="InterPro" id="IPR045296">
    <property type="entry name" value="Complex1_LYR_ETFRF1_LYRM5"/>
</dbReference>
<sequence>MSQRYKVLDLYKRLLYMGLEWPKGFNYFRDRCKRAFLANKDLKDETAIAKCISRGEYVIKEIEALYRLKKYRAMKRRYYKD</sequence>
<dbReference type="GO" id="GO:0005739">
    <property type="term" value="C:mitochondrion"/>
    <property type="evidence" value="ECO:0007669"/>
    <property type="project" value="TreeGrafter"/>
</dbReference>
<comment type="similarity">
    <text evidence="1">Belongs to the complex I LYR family.</text>
</comment>
<feature type="domain" description="Complex 1 LYR protein" evidence="2">
    <location>
        <begin position="6"/>
        <end position="58"/>
    </location>
</feature>
<proteinExistence type="inferred from homology"/>
<evidence type="ECO:0000313" key="4">
    <source>
        <dbReference type="Proteomes" id="UP000015104"/>
    </source>
</evidence>
<dbReference type="HOGENOM" id="CLU_141157_2_0_1"/>
<evidence type="ECO:0000256" key="1">
    <source>
        <dbReference type="ARBA" id="ARBA00009508"/>
    </source>
</evidence>
<dbReference type="GO" id="GO:0022904">
    <property type="term" value="P:respiratory electron transport chain"/>
    <property type="evidence" value="ECO:0007669"/>
    <property type="project" value="TreeGrafter"/>
</dbReference>
<evidence type="ECO:0000313" key="3">
    <source>
        <dbReference type="EnsemblMetazoa" id="tetur14g03100.1"/>
    </source>
</evidence>
<keyword evidence="4" id="KW-1185">Reference proteome</keyword>
<dbReference type="CDD" id="cd20265">
    <property type="entry name" value="Complex1_LYR_ETFRF1_LYRM5"/>
    <property type="match status" value="1"/>
</dbReference>
<dbReference type="GO" id="GO:0090324">
    <property type="term" value="P:negative regulation of oxidative phosphorylation"/>
    <property type="evidence" value="ECO:0007669"/>
    <property type="project" value="InterPro"/>
</dbReference>
<dbReference type="Proteomes" id="UP000015104">
    <property type="component" value="Unassembled WGS sequence"/>
</dbReference>
<dbReference type="PANTHER" id="PTHR21024:SF0">
    <property type="entry name" value="ELECTRON TRANSFER FLAVOPROTEIN REGULATORY FACTOR 1"/>
    <property type="match status" value="1"/>
</dbReference>
<dbReference type="InterPro" id="IPR008011">
    <property type="entry name" value="Complex1_LYR_dom"/>
</dbReference>
<evidence type="ECO:0000259" key="2">
    <source>
        <dbReference type="Pfam" id="PF05347"/>
    </source>
</evidence>
<dbReference type="Pfam" id="PF05347">
    <property type="entry name" value="Complex1_LYR"/>
    <property type="match status" value="1"/>
</dbReference>
<dbReference type="InterPro" id="IPR052000">
    <property type="entry name" value="ETFRF1"/>
</dbReference>
<organism evidence="3 4">
    <name type="scientific">Tetranychus urticae</name>
    <name type="common">Two-spotted spider mite</name>
    <dbReference type="NCBI Taxonomy" id="32264"/>
    <lineage>
        <taxon>Eukaryota</taxon>
        <taxon>Metazoa</taxon>
        <taxon>Ecdysozoa</taxon>
        <taxon>Arthropoda</taxon>
        <taxon>Chelicerata</taxon>
        <taxon>Arachnida</taxon>
        <taxon>Acari</taxon>
        <taxon>Acariformes</taxon>
        <taxon>Trombidiformes</taxon>
        <taxon>Prostigmata</taxon>
        <taxon>Eleutherengona</taxon>
        <taxon>Raphignathae</taxon>
        <taxon>Tetranychoidea</taxon>
        <taxon>Tetranychidae</taxon>
        <taxon>Tetranychus</taxon>
    </lineage>
</organism>
<accession>T1KLN8</accession>
<dbReference type="PANTHER" id="PTHR21024">
    <property type="entry name" value="GROWTH HORMONE-INDUCIBLE SOLUBLE PROTEIN-RELATED"/>
    <property type="match status" value="1"/>
</dbReference>